<organism evidence="9 10">
    <name type="scientific">Sphaeroforma arctica JP610</name>
    <dbReference type="NCBI Taxonomy" id="667725"/>
    <lineage>
        <taxon>Eukaryota</taxon>
        <taxon>Ichthyosporea</taxon>
        <taxon>Ichthyophonida</taxon>
        <taxon>Sphaeroforma</taxon>
    </lineage>
</organism>
<dbReference type="PRINTS" id="PR00625">
    <property type="entry name" value="JDOMAIN"/>
</dbReference>
<dbReference type="InterPro" id="IPR001623">
    <property type="entry name" value="DnaJ_domain"/>
</dbReference>
<dbReference type="GO" id="GO:0008270">
    <property type="term" value="F:zinc ion binding"/>
    <property type="evidence" value="ECO:0007669"/>
    <property type="project" value="UniProtKB-KW"/>
</dbReference>
<dbReference type="GeneID" id="25913343"/>
<dbReference type="CDD" id="cd10719">
    <property type="entry name" value="DnaJ_zf"/>
    <property type="match status" value="1"/>
</dbReference>
<dbReference type="GO" id="GO:0006457">
    <property type="term" value="P:protein folding"/>
    <property type="evidence" value="ECO:0007669"/>
    <property type="project" value="InterPro"/>
</dbReference>
<feature type="domain" description="J" evidence="7">
    <location>
        <begin position="6"/>
        <end position="71"/>
    </location>
</feature>
<evidence type="ECO:0000256" key="3">
    <source>
        <dbReference type="ARBA" id="ARBA00022771"/>
    </source>
</evidence>
<dbReference type="GO" id="GO:0051082">
    <property type="term" value="F:unfolded protein binding"/>
    <property type="evidence" value="ECO:0007669"/>
    <property type="project" value="InterPro"/>
</dbReference>
<evidence type="ECO:0000256" key="5">
    <source>
        <dbReference type="PROSITE-ProRule" id="PRU00546"/>
    </source>
</evidence>
<dbReference type="PROSITE" id="PS00636">
    <property type="entry name" value="DNAJ_1"/>
    <property type="match status" value="1"/>
</dbReference>
<dbReference type="InterPro" id="IPR044713">
    <property type="entry name" value="DNJA1/2-like"/>
</dbReference>
<keyword evidence="1 5" id="KW-0479">Metal-binding</keyword>
<sequence length="408" mass="44370">MVKETAFYDSFGVSPNASASELKKAYRKMALKFHPDKNPGDDEAAAKFKELSYQYSVLEDSEKRALYDRAGEQGLKEGGGGGGFSADDIFSRFFGGGMGGMGGGSRQGPRQAEPTVSELGFTMEQLYTGHTKKLLIRRDLLCKDCDGTGGEGVTQCSDCRGQGRKVQLRQVGPGMMQQVVVNCTKCEGQGEIIPPGARCDGCRGKKITQEKFVKVVNINAGTRDGQKITFSGEGDQKPGMEAGDIVIVVREKEHSVFQREGLDLIMKMEVKLVEALCGFQRLVPHLDNRELLVTTLPGEVIKDGAVKCVPNEGFPDQRHPELKGRLIIQFGVVFPESVTAEQISLIEKALGPRTKVSVADAGMGDDSHVEEVFLEDFHPEQGRQNGFEDEDDHGHGHGGQPGVDCRQS</sequence>
<dbReference type="PANTHER" id="PTHR43888">
    <property type="entry name" value="DNAJ-LIKE-2, ISOFORM A-RELATED"/>
    <property type="match status" value="1"/>
</dbReference>
<keyword evidence="10" id="KW-1185">Reference proteome</keyword>
<dbReference type="STRING" id="667725.A0A0L0FCY3"/>
<dbReference type="GO" id="GO:0005524">
    <property type="term" value="F:ATP binding"/>
    <property type="evidence" value="ECO:0007669"/>
    <property type="project" value="InterPro"/>
</dbReference>
<dbReference type="OrthoDB" id="550424at2759"/>
<dbReference type="Pfam" id="PF01556">
    <property type="entry name" value="DnaJ_C"/>
    <property type="match status" value="1"/>
</dbReference>
<dbReference type="InterPro" id="IPR012724">
    <property type="entry name" value="DnaJ"/>
</dbReference>
<dbReference type="InterPro" id="IPR001305">
    <property type="entry name" value="HSP_DnaJ_Cys-rich_dom"/>
</dbReference>
<dbReference type="Gene3D" id="2.10.230.10">
    <property type="entry name" value="Heat shock protein DnaJ, cysteine-rich domain"/>
    <property type="match status" value="1"/>
</dbReference>
<evidence type="ECO:0000256" key="1">
    <source>
        <dbReference type="ARBA" id="ARBA00022723"/>
    </source>
</evidence>
<accession>A0A0L0FCY3</accession>
<proteinExistence type="inferred from homology"/>
<keyword evidence="3 5" id="KW-0863">Zinc-finger</keyword>
<dbReference type="InterPro" id="IPR008971">
    <property type="entry name" value="HSP40/DnaJ_pept-bd"/>
</dbReference>
<feature type="zinc finger region" description="CR-type" evidence="5">
    <location>
        <begin position="129"/>
        <end position="211"/>
    </location>
</feature>
<dbReference type="InterPro" id="IPR036869">
    <property type="entry name" value="J_dom_sf"/>
</dbReference>
<dbReference type="HAMAP" id="MF_01152">
    <property type="entry name" value="DnaJ"/>
    <property type="match status" value="1"/>
</dbReference>
<dbReference type="PROSITE" id="PS50076">
    <property type="entry name" value="DNAJ_2"/>
    <property type="match status" value="1"/>
</dbReference>
<evidence type="ECO:0000313" key="10">
    <source>
        <dbReference type="Proteomes" id="UP000054560"/>
    </source>
</evidence>
<dbReference type="AlphaFoldDB" id="A0A0L0FCY3"/>
<keyword evidence="4 5" id="KW-0862">Zinc</keyword>
<dbReference type="SMART" id="SM00271">
    <property type="entry name" value="DnaJ"/>
    <property type="match status" value="1"/>
</dbReference>
<dbReference type="Gene3D" id="2.60.260.20">
    <property type="entry name" value="Urease metallochaperone UreE, N-terminal domain"/>
    <property type="match status" value="2"/>
</dbReference>
<dbReference type="GO" id="GO:0009408">
    <property type="term" value="P:response to heat"/>
    <property type="evidence" value="ECO:0007669"/>
    <property type="project" value="InterPro"/>
</dbReference>
<evidence type="ECO:0000313" key="9">
    <source>
        <dbReference type="EMBL" id="KNC74619.1"/>
    </source>
</evidence>
<dbReference type="FunFam" id="2.60.260.20:FF:000003">
    <property type="entry name" value="DnaJ subfamily A member 2"/>
    <property type="match status" value="1"/>
</dbReference>
<feature type="domain" description="CR-type" evidence="8">
    <location>
        <begin position="129"/>
        <end position="211"/>
    </location>
</feature>
<feature type="region of interest" description="Disordered" evidence="6">
    <location>
        <begin position="378"/>
        <end position="408"/>
    </location>
</feature>
<evidence type="ECO:0000259" key="8">
    <source>
        <dbReference type="PROSITE" id="PS51188"/>
    </source>
</evidence>
<dbReference type="GO" id="GO:0030544">
    <property type="term" value="F:Hsp70 protein binding"/>
    <property type="evidence" value="ECO:0007669"/>
    <property type="project" value="InterPro"/>
</dbReference>
<dbReference type="PROSITE" id="PS51188">
    <property type="entry name" value="ZF_CR"/>
    <property type="match status" value="1"/>
</dbReference>
<dbReference type="Pfam" id="PF00684">
    <property type="entry name" value="DnaJ_CXXCXGXG"/>
    <property type="match status" value="1"/>
</dbReference>
<dbReference type="SUPFAM" id="SSF57938">
    <property type="entry name" value="DnaJ/Hsp40 cysteine-rich domain"/>
    <property type="match status" value="1"/>
</dbReference>
<reference evidence="9 10" key="1">
    <citation type="submission" date="2011-02" db="EMBL/GenBank/DDBJ databases">
        <title>The Genome Sequence of Sphaeroforma arctica JP610.</title>
        <authorList>
            <consortium name="The Broad Institute Genome Sequencing Platform"/>
            <person name="Russ C."/>
            <person name="Cuomo C."/>
            <person name="Young S.K."/>
            <person name="Zeng Q."/>
            <person name="Gargeya S."/>
            <person name="Alvarado L."/>
            <person name="Berlin A."/>
            <person name="Chapman S.B."/>
            <person name="Chen Z."/>
            <person name="Freedman E."/>
            <person name="Gellesch M."/>
            <person name="Goldberg J."/>
            <person name="Griggs A."/>
            <person name="Gujja S."/>
            <person name="Heilman E."/>
            <person name="Heiman D."/>
            <person name="Howarth C."/>
            <person name="Mehta T."/>
            <person name="Neiman D."/>
            <person name="Pearson M."/>
            <person name="Roberts A."/>
            <person name="Saif S."/>
            <person name="Shea T."/>
            <person name="Shenoy N."/>
            <person name="Sisk P."/>
            <person name="Stolte C."/>
            <person name="Sykes S."/>
            <person name="White J."/>
            <person name="Yandava C."/>
            <person name="Burger G."/>
            <person name="Gray M.W."/>
            <person name="Holland P.W.H."/>
            <person name="King N."/>
            <person name="Lang F.B.F."/>
            <person name="Roger A.J."/>
            <person name="Ruiz-Trillo I."/>
            <person name="Haas B."/>
            <person name="Nusbaum C."/>
            <person name="Birren B."/>
        </authorList>
    </citation>
    <scope>NUCLEOTIDE SEQUENCE [LARGE SCALE GENOMIC DNA]</scope>
    <source>
        <strain evidence="9 10">JP610</strain>
    </source>
</reference>
<dbReference type="Proteomes" id="UP000054560">
    <property type="component" value="Unassembled WGS sequence"/>
</dbReference>
<dbReference type="SUPFAM" id="SSF46565">
    <property type="entry name" value="Chaperone J-domain"/>
    <property type="match status" value="1"/>
</dbReference>
<evidence type="ECO:0000256" key="2">
    <source>
        <dbReference type="ARBA" id="ARBA00022737"/>
    </source>
</evidence>
<protein>
    <submittedName>
        <fullName evidence="9">Uncharacterized protein</fullName>
    </submittedName>
</protein>
<dbReference type="RefSeq" id="XP_014148521.1">
    <property type="nucleotide sequence ID" value="XM_014293046.1"/>
</dbReference>
<dbReference type="Pfam" id="PF00226">
    <property type="entry name" value="DnaJ"/>
    <property type="match status" value="1"/>
</dbReference>
<name>A0A0L0FCY3_9EUKA</name>
<gene>
    <name evidence="9" type="ORF">SARC_12839</name>
</gene>
<dbReference type="CDD" id="cd06257">
    <property type="entry name" value="DnaJ"/>
    <property type="match status" value="1"/>
</dbReference>
<dbReference type="InterPro" id="IPR002939">
    <property type="entry name" value="DnaJ_C"/>
</dbReference>
<dbReference type="CDD" id="cd10747">
    <property type="entry name" value="DnaJ_C"/>
    <property type="match status" value="1"/>
</dbReference>
<keyword evidence="2" id="KW-0677">Repeat</keyword>
<dbReference type="EMBL" id="KQ244237">
    <property type="protein sequence ID" value="KNC74619.1"/>
    <property type="molecule type" value="Genomic_DNA"/>
</dbReference>
<evidence type="ECO:0000256" key="6">
    <source>
        <dbReference type="SAM" id="MobiDB-lite"/>
    </source>
</evidence>
<dbReference type="InterPro" id="IPR036410">
    <property type="entry name" value="HSP_DnaJ_Cys-rich_dom_sf"/>
</dbReference>
<dbReference type="InterPro" id="IPR018253">
    <property type="entry name" value="DnaJ_domain_CS"/>
</dbReference>
<dbReference type="Gene3D" id="1.10.287.110">
    <property type="entry name" value="DnaJ domain"/>
    <property type="match status" value="1"/>
</dbReference>
<dbReference type="eggNOG" id="KOG0712">
    <property type="taxonomic scope" value="Eukaryota"/>
</dbReference>
<evidence type="ECO:0000259" key="7">
    <source>
        <dbReference type="PROSITE" id="PS50076"/>
    </source>
</evidence>
<evidence type="ECO:0000256" key="4">
    <source>
        <dbReference type="ARBA" id="ARBA00022833"/>
    </source>
</evidence>
<dbReference type="SUPFAM" id="SSF49493">
    <property type="entry name" value="HSP40/DnaJ peptide-binding domain"/>
    <property type="match status" value="2"/>
</dbReference>
<dbReference type="FunFam" id="2.10.230.10:FF:000001">
    <property type="entry name" value="DnaJ subfamily A member 2"/>
    <property type="match status" value="1"/>
</dbReference>